<sequence>MKKNLFFLLLMGLTFASCSKDVPQNEPKILPAGSTLALDLAGDILSEAPSGEEKALDFYVANNKVQATLKGKTKAKVKTYLYSNGNLVWSADADWKVINNGAGLRYEGEITTSAPLQVGQVKLIAILANDNSPLSAPNASTAYSVKAIAVGNDNTTSIDVPYAMLSDITIKDDGNISNVKSAATNKVFKPYGNILRFRMQNTTNGEVKVNTLSISLPNTSYTLKPDELSQGLKRESSYAPSSMRDIPLQNPVVIPANGTSDKNLIVWVGELTQAPRVTLICEGPTLVGYYAVYQPQKTSYTPGKQYTALLKIRDIKNPLWYFDTTTERGPYTELQVRQYTPPTGYALVAHSQYYILWGSDLTHFTPQKKSFMDAYGRRSDIRFAPGFYIMDAPFSSIRVGNADQNNLLKENMGPIWPESQPDWTPKTAYTGYSMVYFYNQGAMASPPKEQRPRAAFRYDWDPMVRIDRQNYGVMTVTCKLLPPMNASNIQGIEDLADNTKMSWGGPNVEVRKFYSERYNDGGDITFQKKHPVISYDGQLLDLKTGRENYIVLYKTDL</sequence>
<dbReference type="EMBL" id="JDFF01000001">
    <property type="protein sequence ID" value="EWC93630.1"/>
    <property type="molecule type" value="Genomic_DNA"/>
</dbReference>
<comment type="caution">
    <text evidence="2">The sequence shown here is derived from an EMBL/GenBank/DDBJ whole genome shotgun (WGS) entry which is preliminary data.</text>
</comment>
<keyword evidence="2" id="KW-0449">Lipoprotein</keyword>
<keyword evidence="1" id="KW-0732">Signal</keyword>
<dbReference type="Proteomes" id="UP000023482">
    <property type="component" value="Unassembled WGS sequence"/>
</dbReference>
<feature type="signal peptide" evidence="1">
    <location>
        <begin position="1"/>
        <end position="19"/>
    </location>
</feature>
<organism evidence="2 3">
    <name type="scientific">Porphyromonas catoniae ATCC 51270</name>
    <dbReference type="NCBI Taxonomy" id="887901"/>
    <lineage>
        <taxon>Bacteria</taxon>
        <taxon>Pseudomonadati</taxon>
        <taxon>Bacteroidota</taxon>
        <taxon>Bacteroidia</taxon>
        <taxon>Bacteroidales</taxon>
        <taxon>Porphyromonadaceae</taxon>
        <taxon>Porphyromonas</taxon>
    </lineage>
</organism>
<dbReference type="PATRIC" id="fig|887901.3.peg.73"/>
<protein>
    <submittedName>
        <fullName evidence="2">Putative lipoprotein</fullName>
    </submittedName>
</protein>
<reference evidence="2 3" key="1">
    <citation type="submission" date="2014-01" db="EMBL/GenBank/DDBJ databases">
        <authorList>
            <person name="Durkin A.S."/>
            <person name="McCorrison J."/>
            <person name="Torralba M."/>
            <person name="Gillis M."/>
            <person name="Haft D.H."/>
            <person name="Methe B."/>
            <person name="Sutton G."/>
            <person name="Nelson K.E."/>
        </authorList>
    </citation>
    <scope>NUCLEOTIDE SEQUENCE [LARGE SCALE GENOMIC DNA]</scope>
    <source>
        <strain evidence="2 3">ATCC 51270</strain>
    </source>
</reference>
<dbReference type="RefSeq" id="WP_044167630.1">
    <property type="nucleotide sequence ID" value="NZ_JDFF01000001.1"/>
</dbReference>
<gene>
    <name evidence="2" type="ORF">HMPREF0636_0621</name>
</gene>
<evidence type="ECO:0000313" key="2">
    <source>
        <dbReference type="EMBL" id="EWC93630.1"/>
    </source>
</evidence>
<dbReference type="AlphaFoldDB" id="Z4X0V2"/>
<accession>Z4X0V2</accession>
<evidence type="ECO:0000256" key="1">
    <source>
        <dbReference type="SAM" id="SignalP"/>
    </source>
</evidence>
<proteinExistence type="predicted"/>
<dbReference type="OrthoDB" id="9798386at2"/>
<name>Z4X0V2_9PORP</name>
<dbReference type="PROSITE" id="PS51257">
    <property type="entry name" value="PROKAR_LIPOPROTEIN"/>
    <property type="match status" value="1"/>
</dbReference>
<evidence type="ECO:0000313" key="3">
    <source>
        <dbReference type="Proteomes" id="UP000023482"/>
    </source>
</evidence>
<feature type="chain" id="PRO_5004989530" evidence="1">
    <location>
        <begin position="20"/>
        <end position="557"/>
    </location>
</feature>
<keyword evidence="3" id="KW-1185">Reference proteome</keyword>